<accession>A0A0K0DLG7</accession>
<organism evidence="2 3">
    <name type="scientific">Angiostrongylus cantonensis</name>
    <name type="common">Rat lungworm</name>
    <dbReference type="NCBI Taxonomy" id="6313"/>
    <lineage>
        <taxon>Eukaryota</taxon>
        <taxon>Metazoa</taxon>
        <taxon>Ecdysozoa</taxon>
        <taxon>Nematoda</taxon>
        <taxon>Chromadorea</taxon>
        <taxon>Rhabditida</taxon>
        <taxon>Rhabditina</taxon>
        <taxon>Rhabditomorpha</taxon>
        <taxon>Strongyloidea</taxon>
        <taxon>Metastrongylidae</taxon>
        <taxon>Angiostrongylus</taxon>
    </lineage>
</organism>
<reference evidence="2" key="1">
    <citation type="submission" date="2012-09" db="EMBL/GenBank/DDBJ databases">
        <authorList>
            <person name="Martin A.A."/>
        </authorList>
    </citation>
    <scope>NUCLEOTIDE SEQUENCE</scope>
</reference>
<reference evidence="3" key="2">
    <citation type="submission" date="2017-02" db="UniProtKB">
        <authorList>
            <consortium name="WormBaseParasite"/>
        </authorList>
    </citation>
    <scope>IDENTIFICATION</scope>
</reference>
<dbReference type="WBParaSite" id="ACAC_0001244301-mRNA-1">
    <property type="protein sequence ID" value="ACAC_0001244301-mRNA-1"/>
    <property type="gene ID" value="ACAC_0001244301"/>
</dbReference>
<evidence type="ECO:0000256" key="1">
    <source>
        <dbReference type="SAM" id="MobiDB-lite"/>
    </source>
</evidence>
<evidence type="ECO:0000313" key="2">
    <source>
        <dbReference type="Proteomes" id="UP000035642"/>
    </source>
</evidence>
<keyword evidence="2" id="KW-1185">Reference proteome</keyword>
<sequence length="82" mass="8816">MPLIADQVDPPTSHSRCAPEITSYGHPRSLSQAAASFVDCEERKTLRLIFLGGFVEPEKNRTKILSVLNSIIATAVAASCST</sequence>
<proteinExistence type="predicted"/>
<evidence type="ECO:0000313" key="3">
    <source>
        <dbReference type="WBParaSite" id="ACAC_0001244301-mRNA-1"/>
    </source>
</evidence>
<dbReference type="AlphaFoldDB" id="A0A0K0DLG7"/>
<name>A0A0K0DLG7_ANGCA</name>
<dbReference type="Proteomes" id="UP000035642">
    <property type="component" value="Unassembled WGS sequence"/>
</dbReference>
<protein>
    <submittedName>
        <fullName evidence="3">Uncharacterized protein</fullName>
    </submittedName>
</protein>
<feature type="region of interest" description="Disordered" evidence="1">
    <location>
        <begin position="1"/>
        <end position="21"/>
    </location>
</feature>